<evidence type="ECO:0000256" key="5">
    <source>
        <dbReference type="SAM" id="MobiDB-lite"/>
    </source>
</evidence>
<keyword evidence="2 6" id="KW-0812">Transmembrane</keyword>
<keyword evidence="3 6" id="KW-1133">Transmembrane helix</keyword>
<evidence type="ECO:0000256" key="6">
    <source>
        <dbReference type="SAM" id="Phobius"/>
    </source>
</evidence>
<feature type="compositionally biased region" description="Polar residues" evidence="5">
    <location>
        <begin position="1"/>
        <end position="16"/>
    </location>
</feature>
<comment type="subcellular location">
    <subcellularLocation>
        <location evidence="1">Membrane</location>
        <topology evidence="1">Multi-pass membrane protein</topology>
    </subcellularLocation>
</comment>
<gene>
    <name evidence="7" type="ORF">AAFC00_001566</name>
</gene>
<dbReference type="EMBL" id="JBFMKM010000003">
    <property type="protein sequence ID" value="KAL1311399.1"/>
    <property type="molecule type" value="Genomic_DNA"/>
</dbReference>
<accession>A0ABR3PPC5</accession>
<name>A0ABR3PPC5_9PEZI</name>
<evidence type="ECO:0000256" key="4">
    <source>
        <dbReference type="ARBA" id="ARBA00023136"/>
    </source>
</evidence>
<feature type="transmembrane region" description="Helical" evidence="6">
    <location>
        <begin position="142"/>
        <end position="161"/>
    </location>
</feature>
<evidence type="ECO:0000256" key="3">
    <source>
        <dbReference type="ARBA" id="ARBA00022989"/>
    </source>
</evidence>
<evidence type="ECO:0000256" key="2">
    <source>
        <dbReference type="ARBA" id="ARBA00022692"/>
    </source>
</evidence>
<feature type="transmembrane region" description="Helical" evidence="6">
    <location>
        <begin position="116"/>
        <end position="133"/>
    </location>
</feature>
<keyword evidence="8" id="KW-1185">Reference proteome</keyword>
<dbReference type="PANTHER" id="PTHR36460:SF1">
    <property type="entry name" value="UPF0132 DOMAIN PROTEIN (AFU_ORTHOLOGUE AFUA_3G10255)"/>
    <property type="match status" value="1"/>
</dbReference>
<feature type="region of interest" description="Disordered" evidence="5">
    <location>
        <begin position="1"/>
        <end position="65"/>
    </location>
</feature>
<sequence length="212" mass="23943">MDFAPYQSSPPESTRALSPPIPSSKQQQYIPPAATSRASYEDPWAASRNTALPSPSAFIDNSRDNYYDDDNDDIEAIQQQPQQQQQRNARSWGRASNDGAYVFETSLKIRMDVEAALAYLLLPPVGGVALLIFEQKSDYVRFHAWQSCLAFSAIFVVHLIFSWSSAISWILFVADIGLILWLVFRAYRDAEALDRLELPLFGQIASRFVDQE</sequence>
<proteinExistence type="predicted"/>
<comment type="caution">
    <text evidence="7">The sequence shown here is derived from an EMBL/GenBank/DDBJ whole genome shotgun (WGS) entry which is preliminary data.</text>
</comment>
<organism evidence="7 8">
    <name type="scientific">Neodothiora populina</name>
    <dbReference type="NCBI Taxonomy" id="2781224"/>
    <lineage>
        <taxon>Eukaryota</taxon>
        <taxon>Fungi</taxon>
        <taxon>Dikarya</taxon>
        <taxon>Ascomycota</taxon>
        <taxon>Pezizomycotina</taxon>
        <taxon>Dothideomycetes</taxon>
        <taxon>Dothideomycetidae</taxon>
        <taxon>Dothideales</taxon>
        <taxon>Dothioraceae</taxon>
        <taxon>Neodothiora</taxon>
    </lineage>
</organism>
<protein>
    <submittedName>
        <fullName evidence="7">Uncharacterized protein</fullName>
    </submittedName>
</protein>
<keyword evidence="4 6" id="KW-0472">Membrane</keyword>
<dbReference type="GeneID" id="95975269"/>
<feature type="transmembrane region" description="Helical" evidence="6">
    <location>
        <begin position="167"/>
        <end position="187"/>
    </location>
</feature>
<evidence type="ECO:0000256" key="1">
    <source>
        <dbReference type="ARBA" id="ARBA00004141"/>
    </source>
</evidence>
<evidence type="ECO:0000313" key="7">
    <source>
        <dbReference type="EMBL" id="KAL1311399.1"/>
    </source>
</evidence>
<dbReference type="PANTHER" id="PTHR36460">
    <property type="entry name" value="UPF0132 DOMAIN PROTEIN (AFU_ORTHOLOGUE AFUA_3G10255)"/>
    <property type="match status" value="1"/>
</dbReference>
<dbReference type="RefSeq" id="XP_069204248.1">
    <property type="nucleotide sequence ID" value="XM_069340776.1"/>
</dbReference>
<evidence type="ECO:0000313" key="8">
    <source>
        <dbReference type="Proteomes" id="UP001562354"/>
    </source>
</evidence>
<reference evidence="7 8" key="1">
    <citation type="submission" date="2024-07" db="EMBL/GenBank/DDBJ databases">
        <title>Draft sequence of the Neodothiora populina.</title>
        <authorList>
            <person name="Drown D.D."/>
            <person name="Schuette U.S."/>
            <person name="Buechlein A.B."/>
            <person name="Rusch D.R."/>
            <person name="Winton L.W."/>
            <person name="Adams G.A."/>
        </authorList>
    </citation>
    <scope>NUCLEOTIDE SEQUENCE [LARGE SCALE GENOMIC DNA]</scope>
    <source>
        <strain evidence="7 8">CPC 39397</strain>
    </source>
</reference>
<dbReference type="Proteomes" id="UP001562354">
    <property type="component" value="Unassembled WGS sequence"/>
</dbReference>